<proteinExistence type="predicted"/>
<sequence>MDTVVTTGSNLHRPSPPPLNTFLRHRPRTTEYNLSKDFDRVLLTSHFCCSRVSSLKRRCVKDENATQSHFLKDFSVLQSDILCDIGSIWSSLGFYVFSIHIPLSFGGLSASVKLLHQPVLDPQTEVILILAIQTLELCIVVLLLKYPGKPQYDLQDFFHAKKSSKQRSWLLASFLGFGFLLSSVFITSYFADKLVGPKDVNNPFLKEILSSGPTSIAACTLVYCIITPLLEEIVYRGFLITSLVSKMKWQRAVVISSIVFSAVHFSGENFLQYLVIGILLGCSYCWTGNLSSSIALHSLYNALILYLTFIS</sequence>
<evidence type="ECO:0000313" key="3">
    <source>
        <dbReference type="EMBL" id="KAL3821490.1"/>
    </source>
</evidence>
<keyword evidence="4" id="KW-1185">Reference proteome</keyword>
<dbReference type="PANTHER" id="PTHR43592">
    <property type="entry name" value="CAAX AMINO TERMINAL PROTEASE"/>
    <property type="match status" value="1"/>
</dbReference>
<dbReference type="Pfam" id="PF02517">
    <property type="entry name" value="Rce1-like"/>
    <property type="match status" value="1"/>
</dbReference>
<reference evidence="3 4" key="1">
    <citation type="submission" date="2024-12" db="EMBL/GenBank/DDBJ databases">
        <title>The unique morphological basis and parallel evolutionary history of personate flowers in Penstemon.</title>
        <authorList>
            <person name="Depatie T.H."/>
            <person name="Wessinger C.A."/>
        </authorList>
    </citation>
    <scope>NUCLEOTIDE SEQUENCE [LARGE SCALE GENOMIC DNA]</scope>
    <source>
        <strain evidence="3">WTNN_2</strain>
        <tissue evidence="3">Leaf</tissue>
    </source>
</reference>
<dbReference type="EMBL" id="JBJXBP010000007">
    <property type="protein sequence ID" value="KAL3821490.1"/>
    <property type="molecule type" value="Genomic_DNA"/>
</dbReference>
<dbReference type="AlphaFoldDB" id="A0ABD3SAG1"/>
<feature type="transmembrane region" description="Helical" evidence="1">
    <location>
        <begin position="211"/>
        <end position="230"/>
    </location>
</feature>
<dbReference type="PANTHER" id="PTHR43592:SF4">
    <property type="entry name" value="CAAX AMINO TERMINAL PROTEASE FAMILY PROTEIN"/>
    <property type="match status" value="1"/>
</dbReference>
<name>A0ABD3SAG1_9LAMI</name>
<comment type="caution">
    <text evidence="3">The sequence shown here is derived from an EMBL/GenBank/DDBJ whole genome shotgun (WGS) entry which is preliminary data.</text>
</comment>
<evidence type="ECO:0000256" key="1">
    <source>
        <dbReference type="SAM" id="Phobius"/>
    </source>
</evidence>
<feature type="transmembrane region" description="Helical" evidence="1">
    <location>
        <begin position="251"/>
        <end position="267"/>
    </location>
</feature>
<keyword evidence="1" id="KW-0472">Membrane</keyword>
<keyword evidence="1" id="KW-1133">Transmembrane helix</keyword>
<feature type="transmembrane region" description="Helical" evidence="1">
    <location>
        <begin position="81"/>
        <end position="106"/>
    </location>
</feature>
<dbReference type="GO" id="GO:0004175">
    <property type="term" value="F:endopeptidase activity"/>
    <property type="evidence" value="ECO:0007669"/>
    <property type="project" value="UniProtKB-ARBA"/>
</dbReference>
<organism evidence="3 4">
    <name type="scientific">Penstemon smallii</name>
    <dbReference type="NCBI Taxonomy" id="265156"/>
    <lineage>
        <taxon>Eukaryota</taxon>
        <taxon>Viridiplantae</taxon>
        <taxon>Streptophyta</taxon>
        <taxon>Embryophyta</taxon>
        <taxon>Tracheophyta</taxon>
        <taxon>Spermatophyta</taxon>
        <taxon>Magnoliopsida</taxon>
        <taxon>eudicotyledons</taxon>
        <taxon>Gunneridae</taxon>
        <taxon>Pentapetalae</taxon>
        <taxon>asterids</taxon>
        <taxon>lamiids</taxon>
        <taxon>Lamiales</taxon>
        <taxon>Plantaginaceae</taxon>
        <taxon>Cheloneae</taxon>
        <taxon>Penstemon</taxon>
    </lineage>
</organism>
<gene>
    <name evidence="3" type="ORF">ACJIZ3_007395</name>
</gene>
<feature type="domain" description="CAAX prenyl protease 2/Lysostaphin resistance protein A-like" evidence="2">
    <location>
        <begin position="216"/>
        <end position="303"/>
    </location>
</feature>
<evidence type="ECO:0000259" key="2">
    <source>
        <dbReference type="Pfam" id="PF02517"/>
    </source>
</evidence>
<keyword evidence="1" id="KW-0812">Transmembrane</keyword>
<feature type="transmembrane region" description="Helical" evidence="1">
    <location>
        <begin position="169"/>
        <end position="191"/>
    </location>
</feature>
<dbReference type="GO" id="GO:0080120">
    <property type="term" value="P:CAAX-box protein maturation"/>
    <property type="evidence" value="ECO:0007669"/>
    <property type="project" value="UniProtKB-ARBA"/>
</dbReference>
<dbReference type="InterPro" id="IPR003675">
    <property type="entry name" value="Rce1/LyrA-like_dom"/>
</dbReference>
<feature type="transmembrane region" description="Helical" evidence="1">
    <location>
        <begin position="126"/>
        <end position="148"/>
    </location>
</feature>
<evidence type="ECO:0000313" key="4">
    <source>
        <dbReference type="Proteomes" id="UP001634393"/>
    </source>
</evidence>
<accession>A0ABD3SAG1</accession>
<protein>
    <recommendedName>
        <fullName evidence="2">CAAX prenyl protease 2/Lysostaphin resistance protein A-like domain-containing protein</fullName>
    </recommendedName>
</protein>
<dbReference type="Proteomes" id="UP001634393">
    <property type="component" value="Unassembled WGS sequence"/>
</dbReference>